<proteinExistence type="predicted"/>
<protein>
    <submittedName>
        <fullName evidence="1">Uncharacterized protein</fullName>
    </submittedName>
</protein>
<sequence>MRGIWIIKDLLTTFLFCYLVVFCITRREIFDISISIISYSTLNGLLLRK</sequence>
<dbReference type="Proteomes" id="UP000016496">
    <property type="component" value="Unassembled WGS sequence"/>
</dbReference>
<accession>U2DUC8</accession>
<name>U2DUC8_9BACE</name>
<organism evidence="1 2">
    <name type="scientific">Bacteroides pyogenes F0041</name>
    <dbReference type="NCBI Taxonomy" id="1321819"/>
    <lineage>
        <taxon>Bacteria</taxon>
        <taxon>Pseudomonadati</taxon>
        <taxon>Bacteroidota</taxon>
        <taxon>Bacteroidia</taxon>
        <taxon>Bacteroidales</taxon>
        <taxon>Bacteroidaceae</taxon>
        <taxon>Bacteroides</taxon>
    </lineage>
</organism>
<dbReference type="AlphaFoldDB" id="U2DUC8"/>
<comment type="caution">
    <text evidence="1">The sequence shown here is derived from an EMBL/GenBank/DDBJ whole genome shotgun (WGS) entry which is preliminary data.</text>
</comment>
<dbReference type="HOGENOM" id="CLU_3132487_0_0_10"/>
<gene>
    <name evidence="1" type="ORF">HMPREF1981_01924</name>
</gene>
<evidence type="ECO:0000313" key="2">
    <source>
        <dbReference type="Proteomes" id="UP000016496"/>
    </source>
</evidence>
<evidence type="ECO:0000313" key="1">
    <source>
        <dbReference type="EMBL" id="ERI85227.1"/>
    </source>
</evidence>
<reference evidence="1 2" key="1">
    <citation type="submission" date="2013-08" db="EMBL/GenBank/DDBJ databases">
        <authorList>
            <person name="Weinstock G."/>
            <person name="Sodergren E."/>
            <person name="Wylie T."/>
            <person name="Fulton L."/>
            <person name="Fulton R."/>
            <person name="Fronick C."/>
            <person name="O'Laughlin M."/>
            <person name="Godfrey J."/>
            <person name="Miner T."/>
            <person name="Herter B."/>
            <person name="Appelbaum E."/>
            <person name="Cordes M."/>
            <person name="Lek S."/>
            <person name="Wollam A."/>
            <person name="Pepin K.H."/>
            <person name="Palsikar V.B."/>
            <person name="Mitreva M."/>
            <person name="Wilson R.K."/>
        </authorList>
    </citation>
    <scope>NUCLEOTIDE SEQUENCE [LARGE SCALE GENOMIC DNA]</scope>
    <source>
        <strain evidence="1 2">F0041</strain>
    </source>
</reference>
<dbReference type="EMBL" id="AWSV01000106">
    <property type="protein sequence ID" value="ERI85227.1"/>
    <property type="molecule type" value="Genomic_DNA"/>
</dbReference>